<dbReference type="InterPro" id="IPR022789">
    <property type="entry name" value="ParD"/>
</dbReference>
<dbReference type="EMBL" id="JACIJP010000003">
    <property type="protein sequence ID" value="MBB6124575.1"/>
    <property type="molecule type" value="Genomic_DNA"/>
</dbReference>
<sequence>MPSRHIRTVSLSPELDRFITDLVRSGRYASASEVVREGLRALMPEMQNGQAHSRHPARANAAERGTGRSELPSRKTATDRREIKAS</sequence>
<dbReference type="InterPro" id="IPR010985">
    <property type="entry name" value="Ribbon_hlx_hlx"/>
</dbReference>
<keyword evidence="4" id="KW-1185">Reference proteome</keyword>
<dbReference type="SUPFAM" id="SSF47598">
    <property type="entry name" value="Ribbon-helix-helix"/>
    <property type="match status" value="1"/>
</dbReference>
<proteinExistence type="predicted"/>
<evidence type="ECO:0000256" key="2">
    <source>
        <dbReference type="SAM" id="MobiDB-lite"/>
    </source>
</evidence>
<dbReference type="Gene3D" id="6.10.10.120">
    <property type="entry name" value="Antitoxin ParD1-like"/>
    <property type="match status" value="1"/>
</dbReference>
<dbReference type="AlphaFoldDB" id="A0A841J7S1"/>
<dbReference type="Pfam" id="PF03693">
    <property type="entry name" value="ParD_antitoxin"/>
    <property type="match status" value="1"/>
</dbReference>
<dbReference type="CDD" id="cd22231">
    <property type="entry name" value="RHH_NikR_HicB-like"/>
    <property type="match status" value="1"/>
</dbReference>
<organism evidence="3 4">
    <name type="scientific">Sphingobium subterraneum</name>
    <dbReference type="NCBI Taxonomy" id="627688"/>
    <lineage>
        <taxon>Bacteria</taxon>
        <taxon>Pseudomonadati</taxon>
        <taxon>Pseudomonadota</taxon>
        <taxon>Alphaproteobacteria</taxon>
        <taxon>Sphingomonadales</taxon>
        <taxon>Sphingomonadaceae</taxon>
        <taxon>Sphingobium</taxon>
    </lineage>
</organism>
<dbReference type="InterPro" id="IPR038296">
    <property type="entry name" value="ParD_sf"/>
</dbReference>
<dbReference type="GO" id="GO:0006355">
    <property type="term" value="P:regulation of DNA-templated transcription"/>
    <property type="evidence" value="ECO:0007669"/>
    <property type="project" value="InterPro"/>
</dbReference>
<feature type="region of interest" description="Disordered" evidence="2">
    <location>
        <begin position="45"/>
        <end position="86"/>
    </location>
</feature>
<dbReference type="Proteomes" id="UP000552700">
    <property type="component" value="Unassembled WGS sequence"/>
</dbReference>
<evidence type="ECO:0000256" key="1">
    <source>
        <dbReference type="ARBA" id="ARBA00022649"/>
    </source>
</evidence>
<dbReference type="RefSeq" id="WP_184080762.1">
    <property type="nucleotide sequence ID" value="NZ_JACIJP010000003.1"/>
</dbReference>
<reference evidence="3 4" key="1">
    <citation type="submission" date="2020-08" db="EMBL/GenBank/DDBJ databases">
        <title>Genomic Encyclopedia of Type Strains, Phase IV (KMG-IV): sequencing the most valuable type-strain genomes for metagenomic binning, comparative biology and taxonomic classification.</title>
        <authorList>
            <person name="Goeker M."/>
        </authorList>
    </citation>
    <scope>NUCLEOTIDE SEQUENCE [LARGE SCALE GENOMIC DNA]</scope>
    <source>
        <strain evidence="3 4">DSM 102255</strain>
    </source>
</reference>
<accession>A0A841J7S1</accession>
<comment type="caution">
    <text evidence="3">The sequence shown here is derived from an EMBL/GenBank/DDBJ whole genome shotgun (WGS) entry which is preliminary data.</text>
</comment>
<name>A0A841J7S1_9SPHN</name>
<evidence type="ECO:0000313" key="4">
    <source>
        <dbReference type="Proteomes" id="UP000552700"/>
    </source>
</evidence>
<evidence type="ECO:0000313" key="3">
    <source>
        <dbReference type="EMBL" id="MBB6124575.1"/>
    </source>
</evidence>
<keyword evidence="1" id="KW-1277">Toxin-antitoxin system</keyword>
<gene>
    <name evidence="3" type="ORF">FHS92_002320</name>
</gene>
<protein>
    <submittedName>
        <fullName evidence="3">Putative addiction module CopG family antidote</fullName>
    </submittedName>
</protein>
<dbReference type="NCBIfam" id="TIGR02606">
    <property type="entry name" value="antidote_CC2985"/>
    <property type="match status" value="1"/>
</dbReference>
<feature type="compositionally biased region" description="Basic and acidic residues" evidence="2">
    <location>
        <begin position="65"/>
        <end position="86"/>
    </location>
</feature>